<feature type="transmembrane region" description="Helical" evidence="1">
    <location>
        <begin position="20"/>
        <end position="38"/>
    </location>
</feature>
<dbReference type="EMBL" id="FOYQ01000002">
    <property type="protein sequence ID" value="SFR54989.1"/>
    <property type="molecule type" value="Genomic_DNA"/>
</dbReference>
<dbReference type="Pfam" id="PF04397">
    <property type="entry name" value="LytTR"/>
    <property type="match status" value="1"/>
</dbReference>
<keyword evidence="1" id="KW-1133">Transmembrane helix</keyword>
<organism evidence="3 4">
    <name type="scientific">Robiginitalea myxolifaciens</name>
    <dbReference type="NCBI Taxonomy" id="400055"/>
    <lineage>
        <taxon>Bacteria</taxon>
        <taxon>Pseudomonadati</taxon>
        <taxon>Bacteroidota</taxon>
        <taxon>Flavobacteriia</taxon>
        <taxon>Flavobacteriales</taxon>
        <taxon>Flavobacteriaceae</taxon>
        <taxon>Robiginitalea</taxon>
    </lineage>
</organism>
<keyword evidence="4" id="KW-1185">Reference proteome</keyword>
<dbReference type="Proteomes" id="UP000199534">
    <property type="component" value="Unassembled WGS sequence"/>
</dbReference>
<dbReference type="AlphaFoldDB" id="A0A1I6HKG8"/>
<keyword evidence="3" id="KW-0238">DNA-binding</keyword>
<dbReference type="InterPro" id="IPR007492">
    <property type="entry name" value="LytTR_DNA-bd_dom"/>
</dbReference>
<reference evidence="3 4" key="1">
    <citation type="submission" date="2016-10" db="EMBL/GenBank/DDBJ databases">
        <authorList>
            <person name="de Groot N.N."/>
        </authorList>
    </citation>
    <scope>NUCLEOTIDE SEQUENCE [LARGE SCALE GENOMIC DNA]</scope>
    <source>
        <strain evidence="3 4">DSM 21019</strain>
    </source>
</reference>
<evidence type="ECO:0000259" key="2">
    <source>
        <dbReference type="PROSITE" id="PS50930"/>
    </source>
</evidence>
<keyword evidence="1" id="KW-0812">Transmembrane</keyword>
<dbReference type="GO" id="GO:0000156">
    <property type="term" value="F:phosphorelay response regulator activity"/>
    <property type="evidence" value="ECO:0007669"/>
    <property type="project" value="InterPro"/>
</dbReference>
<dbReference type="InterPro" id="IPR046947">
    <property type="entry name" value="LytR-like"/>
</dbReference>
<gene>
    <name evidence="3" type="ORF">SAMN04490243_2850</name>
</gene>
<proteinExistence type="predicted"/>
<feature type="domain" description="HTH LytTR-type" evidence="2">
    <location>
        <begin position="167"/>
        <end position="270"/>
    </location>
</feature>
<sequence>MEQLVYKVGSASFKPKKSAFRFGLYVLIIGFFVLQDYISSQIRGTGFYISESLLYNHIWLFVVPLTLLELRLLSYFAYTNPIKRFLFLLLLSSLLVLLHITLFTSFFVSVSYLLWTPSHRFVSIFDSALSSEFSILALYYFFLPRLYKFYTKPIQESEIRAGYARTIRVRSGLKTIVLNPNTIETISTDKPYTFITTPADNFLDNRSLKAFQTILDPAEFVRVNRTTIVNKNCLLELKSRKNGDYDAVLRNKKTIRLSRHYRRNWKTLLQ</sequence>
<dbReference type="OrthoDB" id="2962330at2"/>
<protein>
    <submittedName>
        <fullName evidence="3">DNA-binding response regulator, LytR/AlgR family</fullName>
    </submittedName>
</protein>
<name>A0A1I6HKG8_9FLAO</name>
<dbReference type="PANTHER" id="PTHR37299:SF1">
    <property type="entry name" value="STAGE 0 SPORULATION PROTEIN A HOMOLOG"/>
    <property type="match status" value="1"/>
</dbReference>
<feature type="transmembrane region" description="Helical" evidence="1">
    <location>
        <begin position="121"/>
        <end position="142"/>
    </location>
</feature>
<dbReference type="STRING" id="400055.SAMN04490243_2850"/>
<dbReference type="SMART" id="SM00850">
    <property type="entry name" value="LytTR"/>
    <property type="match status" value="1"/>
</dbReference>
<dbReference type="GO" id="GO:0003677">
    <property type="term" value="F:DNA binding"/>
    <property type="evidence" value="ECO:0007669"/>
    <property type="project" value="UniProtKB-KW"/>
</dbReference>
<accession>A0A1I6HKG8</accession>
<dbReference type="PANTHER" id="PTHR37299">
    <property type="entry name" value="TRANSCRIPTIONAL REGULATOR-RELATED"/>
    <property type="match status" value="1"/>
</dbReference>
<keyword evidence="1" id="KW-0472">Membrane</keyword>
<dbReference type="RefSeq" id="WP_092983352.1">
    <property type="nucleotide sequence ID" value="NZ_FOYQ01000002.1"/>
</dbReference>
<evidence type="ECO:0000313" key="3">
    <source>
        <dbReference type="EMBL" id="SFR54989.1"/>
    </source>
</evidence>
<evidence type="ECO:0000313" key="4">
    <source>
        <dbReference type="Proteomes" id="UP000199534"/>
    </source>
</evidence>
<feature type="transmembrane region" description="Helical" evidence="1">
    <location>
        <begin position="85"/>
        <end position="115"/>
    </location>
</feature>
<evidence type="ECO:0000256" key="1">
    <source>
        <dbReference type="SAM" id="Phobius"/>
    </source>
</evidence>
<dbReference type="PROSITE" id="PS50930">
    <property type="entry name" value="HTH_LYTTR"/>
    <property type="match status" value="1"/>
</dbReference>
<feature type="transmembrane region" description="Helical" evidence="1">
    <location>
        <begin position="58"/>
        <end position="78"/>
    </location>
</feature>
<dbReference type="Gene3D" id="2.40.50.1020">
    <property type="entry name" value="LytTr DNA-binding domain"/>
    <property type="match status" value="1"/>
</dbReference>